<name>A0A8S1NTG7_9CILI</name>
<keyword evidence="3" id="KW-1185">Reference proteome</keyword>
<keyword evidence="1" id="KW-1133">Transmembrane helix</keyword>
<dbReference type="EMBL" id="CAJJDN010000064">
    <property type="protein sequence ID" value="CAD8095562.1"/>
    <property type="molecule type" value="Genomic_DNA"/>
</dbReference>
<evidence type="ECO:0000256" key="1">
    <source>
        <dbReference type="SAM" id="Phobius"/>
    </source>
</evidence>
<keyword evidence="1" id="KW-0812">Transmembrane</keyword>
<dbReference type="Proteomes" id="UP000692954">
    <property type="component" value="Unassembled WGS sequence"/>
</dbReference>
<evidence type="ECO:0000313" key="2">
    <source>
        <dbReference type="EMBL" id="CAD8095562.1"/>
    </source>
</evidence>
<sequence length="248" mass="30100">MNGQSQKRITQLFINTNRINIIIIAAKYQVQSITPKNRYLLIFIEDITIFISKINYQNKYELVKNIQIKLNIGFNIPQYVDNFFIYFILILIYSFILKYHNFDYIQQFFITSITCYFLRENINFFKEYIRRQLQSLEKVKQCLTKIIIFDQENWKAYLVDCKLNQLFKRDLDIFVVLRKINNLVDLKSNRRLLEFQFIKRSHNLNQSHSKKQVKLAQKIMISKKQQEEKQKIILKLIDFLLLFGIIQQ</sequence>
<protein>
    <recommendedName>
        <fullName evidence="4">Transmembrane protein</fullName>
    </recommendedName>
</protein>
<comment type="caution">
    <text evidence="2">The sequence shown here is derived from an EMBL/GenBank/DDBJ whole genome shotgun (WGS) entry which is preliminary data.</text>
</comment>
<organism evidence="2 3">
    <name type="scientific">Paramecium sonneborni</name>
    <dbReference type="NCBI Taxonomy" id="65129"/>
    <lineage>
        <taxon>Eukaryota</taxon>
        <taxon>Sar</taxon>
        <taxon>Alveolata</taxon>
        <taxon>Ciliophora</taxon>
        <taxon>Intramacronucleata</taxon>
        <taxon>Oligohymenophorea</taxon>
        <taxon>Peniculida</taxon>
        <taxon>Parameciidae</taxon>
        <taxon>Paramecium</taxon>
    </lineage>
</organism>
<reference evidence="2" key="1">
    <citation type="submission" date="2021-01" db="EMBL/GenBank/DDBJ databases">
        <authorList>
            <consortium name="Genoscope - CEA"/>
            <person name="William W."/>
        </authorList>
    </citation>
    <scope>NUCLEOTIDE SEQUENCE</scope>
</reference>
<keyword evidence="1" id="KW-0472">Membrane</keyword>
<evidence type="ECO:0000313" key="3">
    <source>
        <dbReference type="Proteomes" id="UP000692954"/>
    </source>
</evidence>
<accession>A0A8S1NTG7</accession>
<dbReference type="AlphaFoldDB" id="A0A8S1NTG7"/>
<feature type="transmembrane region" description="Helical" evidence="1">
    <location>
        <begin position="79"/>
        <end position="98"/>
    </location>
</feature>
<evidence type="ECO:0008006" key="4">
    <source>
        <dbReference type="Google" id="ProtNLM"/>
    </source>
</evidence>
<proteinExistence type="predicted"/>
<gene>
    <name evidence="2" type="ORF">PSON_ATCC_30995.1.T0640255</name>
</gene>